<keyword evidence="2 6" id="KW-0808">Transferase</keyword>
<dbReference type="InterPro" id="IPR043129">
    <property type="entry name" value="ATPase_NBD"/>
</dbReference>
<evidence type="ECO:0000313" key="6">
    <source>
        <dbReference type="EMBL" id="MDQ7251368.1"/>
    </source>
</evidence>
<dbReference type="Pfam" id="PF00370">
    <property type="entry name" value="FGGY_N"/>
    <property type="match status" value="1"/>
</dbReference>
<dbReference type="PANTHER" id="PTHR43095">
    <property type="entry name" value="SUGAR KINASE"/>
    <property type="match status" value="1"/>
</dbReference>
<comment type="caution">
    <text evidence="6">The sequence shown here is derived from an EMBL/GenBank/DDBJ whole genome shotgun (WGS) entry which is preliminary data.</text>
</comment>
<dbReference type="GO" id="GO:0016301">
    <property type="term" value="F:kinase activity"/>
    <property type="evidence" value="ECO:0007669"/>
    <property type="project" value="UniProtKB-KW"/>
</dbReference>
<evidence type="ECO:0000256" key="2">
    <source>
        <dbReference type="ARBA" id="ARBA00022679"/>
    </source>
</evidence>
<keyword evidence="3 6" id="KW-0418">Kinase</keyword>
<dbReference type="EC" id="2.7.1.-" evidence="6"/>
<dbReference type="PANTHER" id="PTHR43095:SF3">
    <property type="entry name" value="L-XYLULOSE_3-KETO-L-GULONATE KINASE"/>
    <property type="match status" value="1"/>
</dbReference>
<dbReference type="EMBL" id="JAUYVI010000011">
    <property type="protein sequence ID" value="MDQ7251368.1"/>
    <property type="molecule type" value="Genomic_DNA"/>
</dbReference>
<accession>A0ABU0YXI2</accession>
<dbReference type="InterPro" id="IPR018485">
    <property type="entry name" value="FGGY_C"/>
</dbReference>
<evidence type="ECO:0000259" key="4">
    <source>
        <dbReference type="Pfam" id="PF00370"/>
    </source>
</evidence>
<evidence type="ECO:0000256" key="1">
    <source>
        <dbReference type="ARBA" id="ARBA00009156"/>
    </source>
</evidence>
<dbReference type="Gene3D" id="3.30.420.40">
    <property type="match status" value="2"/>
</dbReference>
<evidence type="ECO:0000313" key="7">
    <source>
        <dbReference type="Proteomes" id="UP001230156"/>
    </source>
</evidence>
<dbReference type="PIRSF" id="PIRSF000538">
    <property type="entry name" value="GlpK"/>
    <property type="match status" value="1"/>
</dbReference>
<dbReference type="InterPro" id="IPR018484">
    <property type="entry name" value="FGGY_N"/>
</dbReference>
<feature type="domain" description="Carbohydrate kinase FGGY C-terminal" evidence="5">
    <location>
        <begin position="263"/>
        <end position="458"/>
    </location>
</feature>
<reference evidence="7" key="1">
    <citation type="submission" date="2023-08" db="EMBL/GenBank/DDBJ databases">
        <title>Rhodospirillaceae gen. nov., a novel taxon isolated from the Yangtze River Yuezi River estuary sludge.</title>
        <authorList>
            <person name="Ruan L."/>
        </authorList>
    </citation>
    <scope>NUCLEOTIDE SEQUENCE [LARGE SCALE GENOMIC DNA]</scope>
    <source>
        <strain evidence="7">R-7</strain>
    </source>
</reference>
<dbReference type="InterPro" id="IPR050406">
    <property type="entry name" value="FGGY_Carb_Kinase"/>
</dbReference>
<evidence type="ECO:0000256" key="3">
    <source>
        <dbReference type="ARBA" id="ARBA00022777"/>
    </source>
</evidence>
<feature type="domain" description="Carbohydrate kinase FGGY N-terminal" evidence="4">
    <location>
        <begin position="6"/>
        <end position="250"/>
    </location>
</feature>
<dbReference type="SUPFAM" id="SSF53067">
    <property type="entry name" value="Actin-like ATPase domain"/>
    <property type="match status" value="2"/>
</dbReference>
<dbReference type="Proteomes" id="UP001230156">
    <property type="component" value="Unassembled WGS sequence"/>
</dbReference>
<gene>
    <name evidence="6" type="ORF">Q8A70_27025</name>
</gene>
<protein>
    <submittedName>
        <fullName evidence="6">FGGY-family carbohydrate kinase</fullName>
        <ecNumber evidence="6">2.7.1.-</ecNumber>
    </submittedName>
</protein>
<proteinExistence type="inferred from homology"/>
<evidence type="ECO:0000259" key="5">
    <source>
        <dbReference type="Pfam" id="PF02782"/>
    </source>
</evidence>
<organism evidence="6 7">
    <name type="scientific">Dongia sedimenti</name>
    <dbReference type="NCBI Taxonomy" id="3064282"/>
    <lineage>
        <taxon>Bacteria</taxon>
        <taxon>Pseudomonadati</taxon>
        <taxon>Pseudomonadota</taxon>
        <taxon>Alphaproteobacteria</taxon>
        <taxon>Rhodospirillales</taxon>
        <taxon>Dongiaceae</taxon>
        <taxon>Dongia</taxon>
    </lineage>
</organism>
<dbReference type="Pfam" id="PF02782">
    <property type="entry name" value="FGGY_C"/>
    <property type="match status" value="1"/>
</dbReference>
<comment type="similarity">
    <text evidence="1">Belongs to the FGGY kinase family.</text>
</comment>
<name>A0ABU0YXI2_9PROT</name>
<keyword evidence="7" id="KW-1185">Reference proteome</keyword>
<sequence>MARDLIIAMDAGTSVIKALVFDLKGKQIADAARPNSYTTGSGGAVEQDMARTWTDSVAVLAELTAKVAGLKARAAVLAITGQGDGTWLMDKDGEPAAPAWLWLDSRAAGIVHEMDAKGVRQKMYERTGCGLNACNSSSQLAWMQRHMPEVLARTTTANHCKDWLYYGLTGERVTDVTEGVFTFGDFRTRQYVPEILDWMGIADQQRLLPEMVDGTRTTHPLQAAAAKATGLPDGLPVSLGSVDVACTALGAGLYEPGREVGATIIGSTSMHMRLEPKAGNLQLAPEPSGYTMAFPVPDAVSRMQSNMAATLNIDWIVDLARDAARTLGHEVSRKDALLALDSRVLDAKPGVEIYHPYIHEAGERGPFFNADARAQFIGLSQKTSFIDLVRTVYDGLVLAARDCYAAIGGAPSEIRVAGGAARSKALKTLLASGLGVPVRESTREEAGAAGTAMMAAVAIGVEPDMASAVRTWVTPCLGGTVQPDPALKSRYDELFPIYVKTRKAMPEIWADLTRARNKASQ</sequence>
<dbReference type="InterPro" id="IPR000577">
    <property type="entry name" value="Carb_kinase_FGGY"/>
</dbReference>
<dbReference type="RefSeq" id="WP_379961677.1">
    <property type="nucleotide sequence ID" value="NZ_JAUYVI010000011.1"/>
</dbReference>